<dbReference type="Proteomes" id="UP000777438">
    <property type="component" value="Unassembled WGS sequence"/>
</dbReference>
<accession>A0A9P8W0H9</accession>
<evidence type="ECO:0000313" key="2">
    <source>
        <dbReference type="Proteomes" id="UP000777438"/>
    </source>
</evidence>
<proteinExistence type="predicted"/>
<dbReference type="AlphaFoldDB" id="A0A9P8W0H9"/>
<gene>
    <name evidence="1" type="ORF">B0T10DRAFT_579489</name>
</gene>
<dbReference type="EMBL" id="JAGPYM010000021">
    <property type="protein sequence ID" value="KAH6884129.1"/>
    <property type="molecule type" value="Genomic_DNA"/>
</dbReference>
<reference evidence="1 2" key="1">
    <citation type="journal article" date="2021" name="Nat. Commun.">
        <title>Genetic determinants of endophytism in the Arabidopsis root mycobiome.</title>
        <authorList>
            <person name="Mesny F."/>
            <person name="Miyauchi S."/>
            <person name="Thiergart T."/>
            <person name="Pickel B."/>
            <person name="Atanasova L."/>
            <person name="Karlsson M."/>
            <person name="Huettel B."/>
            <person name="Barry K.W."/>
            <person name="Haridas S."/>
            <person name="Chen C."/>
            <person name="Bauer D."/>
            <person name="Andreopoulos W."/>
            <person name="Pangilinan J."/>
            <person name="LaButti K."/>
            <person name="Riley R."/>
            <person name="Lipzen A."/>
            <person name="Clum A."/>
            <person name="Drula E."/>
            <person name="Henrissat B."/>
            <person name="Kohler A."/>
            <person name="Grigoriev I.V."/>
            <person name="Martin F.M."/>
            <person name="Hacquard S."/>
        </authorList>
    </citation>
    <scope>NUCLEOTIDE SEQUENCE [LARGE SCALE GENOMIC DNA]</scope>
    <source>
        <strain evidence="1 2">MPI-CAGE-CH-0241</strain>
    </source>
</reference>
<keyword evidence="2" id="KW-1185">Reference proteome</keyword>
<evidence type="ECO:0000313" key="1">
    <source>
        <dbReference type="EMBL" id="KAH6884129.1"/>
    </source>
</evidence>
<protein>
    <submittedName>
        <fullName evidence="1">Uncharacterized protein</fullName>
    </submittedName>
</protein>
<dbReference type="OrthoDB" id="5088002at2759"/>
<sequence>MAVGLAVSLPSSDQFYEDSAPVSFQAQLNQDRPTEGKRQGSLLPLALKLHIDASGDGRLVASIASPPSPLCLVSSLHSHSCCLAQAWASLCFKCFPFHVSSGPHQHPRSQTHLVFSQTGSSLASIMTTAIHNHTQTNVSPTYETIQINARHVSPQQLLHVLAQRLPTDKFSVEMQQDVYTIRWDRDYLGSGRQQEATSTSH</sequence>
<comment type="caution">
    <text evidence="1">The sequence shown here is derived from an EMBL/GenBank/DDBJ whole genome shotgun (WGS) entry which is preliminary data.</text>
</comment>
<organism evidence="1 2">
    <name type="scientific">Thelonectria olida</name>
    <dbReference type="NCBI Taxonomy" id="1576542"/>
    <lineage>
        <taxon>Eukaryota</taxon>
        <taxon>Fungi</taxon>
        <taxon>Dikarya</taxon>
        <taxon>Ascomycota</taxon>
        <taxon>Pezizomycotina</taxon>
        <taxon>Sordariomycetes</taxon>
        <taxon>Hypocreomycetidae</taxon>
        <taxon>Hypocreales</taxon>
        <taxon>Nectriaceae</taxon>
        <taxon>Thelonectria</taxon>
    </lineage>
</organism>
<name>A0A9P8W0H9_9HYPO</name>